<dbReference type="EMBL" id="SRLO01000012">
    <property type="protein sequence ID" value="TNN87113.1"/>
    <property type="molecule type" value="Genomic_DNA"/>
</dbReference>
<sequence>MGETMRYQSSEIGAVGRDAFLKESRLRVAGSGSDCEETLGLETVTTSRNGGGVRGPSARPRAAPRRPAPPRPSAG</sequence>
<reference evidence="2 3" key="1">
    <citation type="submission" date="2019-03" db="EMBL/GenBank/DDBJ databases">
        <title>First draft genome of Liparis tanakae, snailfish: a comprehensive survey of snailfish specific genes.</title>
        <authorList>
            <person name="Kim W."/>
            <person name="Song I."/>
            <person name="Jeong J.-H."/>
            <person name="Kim D."/>
            <person name="Kim S."/>
            <person name="Ryu S."/>
            <person name="Song J.Y."/>
            <person name="Lee S.K."/>
        </authorList>
    </citation>
    <scope>NUCLEOTIDE SEQUENCE [LARGE SCALE GENOMIC DNA]</scope>
    <source>
        <tissue evidence="2">Muscle</tissue>
    </source>
</reference>
<accession>A0A4Z2JBH2</accession>
<feature type="compositionally biased region" description="Pro residues" evidence="1">
    <location>
        <begin position="66"/>
        <end position="75"/>
    </location>
</feature>
<proteinExistence type="predicted"/>
<comment type="caution">
    <text evidence="2">The sequence shown here is derived from an EMBL/GenBank/DDBJ whole genome shotgun (WGS) entry which is preliminary data.</text>
</comment>
<protein>
    <submittedName>
        <fullName evidence="2">Uncharacterized protein</fullName>
    </submittedName>
</protein>
<dbReference type="Proteomes" id="UP000314294">
    <property type="component" value="Unassembled WGS sequence"/>
</dbReference>
<organism evidence="2 3">
    <name type="scientific">Liparis tanakae</name>
    <name type="common">Tanaka's snailfish</name>
    <dbReference type="NCBI Taxonomy" id="230148"/>
    <lineage>
        <taxon>Eukaryota</taxon>
        <taxon>Metazoa</taxon>
        <taxon>Chordata</taxon>
        <taxon>Craniata</taxon>
        <taxon>Vertebrata</taxon>
        <taxon>Euteleostomi</taxon>
        <taxon>Actinopterygii</taxon>
        <taxon>Neopterygii</taxon>
        <taxon>Teleostei</taxon>
        <taxon>Neoteleostei</taxon>
        <taxon>Acanthomorphata</taxon>
        <taxon>Eupercaria</taxon>
        <taxon>Perciformes</taxon>
        <taxon>Cottioidei</taxon>
        <taxon>Cottales</taxon>
        <taxon>Liparidae</taxon>
        <taxon>Liparis</taxon>
    </lineage>
</organism>
<dbReference type="AlphaFoldDB" id="A0A4Z2JBH2"/>
<evidence type="ECO:0000313" key="2">
    <source>
        <dbReference type="EMBL" id="TNN87113.1"/>
    </source>
</evidence>
<evidence type="ECO:0000313" key="3">
    <source>
        <dbReference type="Proteomes" id="UP000314294"/>
    </source>
</evidence>
<keyword evidence="3" id="KW-1185">Reference proteome</keyword>
<feature type="region of interest" description="Disordered" evidence="1">
    <location>
        <begin position="41"/>
        <end position="75"/>
    </location>
</feature>
<name>A0A4Z2JBH2_9TELE</name>
<gene>
    <name evidence="2" type="ORF">EYF80_002868</name>
</gene>
<evidence type="ECO:0000256" key="1">
    <source>
        <dbReference type="SAM" id="MobiDB-lite"/>
    </source>
</evidence>